<keyword evidence="5" id="KW-0479">Metal-binding</keyword>
<keyword evidence="7" id="KW-0411">Iron-sulfur</keyword>
<feature type="compositionally biased region" description="Low complexity" evidence="9">
    <location>
        <begin position="473"/>
        <end position="562"/>
    </location>
</feature>
<accession>A0A1Y1JCW6</accession>
<keyword evidence="13" id="KW-1185">Reference proteome</keyword>
<evidence type="ECO:0000259" key="11">
    <source>
        <dbReference type="Pfam" id="PF05683"/>
    </source>
</evidence>
<reference evidence="13" key="1">
    <citation type="submission" date="2017-04" db="EMBL/GenBank/DDBJ databases">
        <title>Plasmodium gonderi genome.</title>
        <authorList>
            <person name="Arisue N."/>
            <person name="Honma H."/>
            <person name="Kawai S."/>
            <person name="Tougan T."/>
            <person name="Tanabe K."/>
            <person name="Horii T."/>
        </authorList>
    </citation>
    <scope>NUCLEOTIDE SEQUENCE [LARGE SCALE GENOMIC DNA]</scope>
    <source>
        <strain evidence="13">ATCC 30045</strain>
    </source>
</reference>
<dbReference type="RefSeq" id="XP_028542925.1">
    <property type="nucleotide sequence ID" value="XM_028687124.1"/>
</dbReference>
<dbReference type="AlphaFoldDB" id="A0A1Y1JCW6"/>
<feature type="domain" description="Fe-S hydro-lyase tartrate dehydratase alpha-type catalytic" evidence="10">
    <location>
        <begin position="131"/>
        <end position="429"/>
    </location>
</feature>
<dbReference type="SUPFAM" id="SSF117457">
    <property type="entry name" value="FumA C-terminal domain-like"/>
    <property type="match status" value="2"/>
</dbReference>
<evidence type="ECO:0000256" key="8">
    <source>
        <dbReference type="ARBA" id="ARBA00023239"/>
    </source>
</evidence>
<protein>
    <submittedName>
        <fullName evidence="12">Fumarate hydratase</fullName>
    </submittedName>
</protein>
<evidence type="ECO:0000256" key="6">
    <source>
        <dbReference type="ARBA" id="ARBA00023004"/>
    </source>
</evidence>
<dbReference type="Pfam" id="PF05681">
    <property type="entry name" value="Fumerase"/>
    <property type="match status" value="1"/>
</dbReference>
<evidence type="ECO:0000313" key="12">
    <source>
        <dbReference type="EMBL" id="GAW80336.1"/>
    </source>
</evidence>
<evidence type="ECO:0000256" key="1">
    <source>
        <dbReference type="ARBA" id="ARBA00004859"/>
    </source>
</evidence>
<proteinExistence type="inferred from homology"/>
<evidence type="ECO:0000256" key="9">
    <source>
        <dbReference type="SAM" id="MobiDB-lite"/>
    </source>
</evidence>
<dbReference type="GO" id="GO:0046872">
    <property type="term" value="F:metal ion binding"/>
    <property type="evidence" value="ECO:0007669"/>
    <property type="project" value="UniProtKB-KW"/>
</dbReference>
<name>A0A1Y1JCW6_PLAGO</name>
<dbReference type="GeneID" id="39747049"/>
<evidence type="ECO:0000259" key="10">
    <source>
        <dbReference type="Pfam" id="PF05681"/>
    </source>
</evidence>
<keyword evidence="6" id="KW-0408">Iron</keyword>
<evidence type="ECO:0000256" key="3">
    <source>
        <dbReference type="ARBA" id="ARBA00022485"/>
    </source>
</evidence>
<evidence type="ECO:0000313" key="13">
    <source>
        <dbReference type="Proteomes" id="UP000195521"/>
    </source>
</evidence>
<organism evidence="12 13">
    <name type="scientific">Plasmodium gonderi</name>
    <dbReference type="NCBI Taxonomy" id="77519"/>
    <lineage>
        <taxon>Eukaryota</taxon>
        <taxon>Sar</taxon>
        <taxon>Alveolata</taxon>
        <taxon>Apicomplexa</taxon>
        <taxon>Aconoidasida</taxon>
        <taxon>Haemosporida</taxon>
        <taxon>Plasmodiidae</taxon>
        <taxon>Plasmodium</taxon>
        <taxon>Plasmodium (Plasmodium)</taxon>
    </lineage>
</organism>
<comment type="pathway">
    <text evidence="1">Carbohydrate metabolism; tricarboxylic acid cycle; (S)-malate from fumarate: step 1/1.</text>
</comment>
<keyword evidence="4" id="KW-0816">Tricarboxylic acid cycle</keyword>
<gene>
    <name evidence="12" type="ORF">PGO_072510</name>
</gene>
<dbReference type="InterPro" id="IPR036660">
    <property type="entry name" value="Fe-S_hydroAse_TtdB_cat_sf"/>
</dbReference>
<comment type="similarity">
    <text evidence="2">Belongs to the class-I fumarase family.</text>
</comment>
<evidence type="ECO:0000256" key="4">
    <source>
        <dbReference type="ARBA" id="ARBA00022532"/>
    </source>
</evidence>
<keyword evidence="8" id="KW-0456">Lyase</keyword>
<dbReference type="NCBIfam" id="TIGR00723">
    <property type="entry name" value="ttdB_fumA_fumB"/>
    <property type="match status" value="1"/>
</dbReference>
<dbReference type="Gene3D" id="3.20.130.10">
    <property type="entry name" value="Fe-S hydro-lyase, tartrate dehydratase beta-type, catalytic domain"/>
    <property type="match status" value="1"/>
</dbReference>
<dbReference type="InterPro" id="IPR051208">
    <property type="entry name" value="Class-I_Fumarase/Tartrate_DH"/>
</dbReference>
<dbReference type="OMA" id="AGVLPMC"/>
<dbReference type="InterPro" id="IPR004646">
    <property type="entry name" value="Fe-S_hydro-lyase_TtdA-typ_cat"/>
</dbReference>
<keyword evidence="3" id="KW-0004">4Fe-4S</keyword>
<dbReference type="GO" id="GO:0016836">
    <property type="term" value="F:hydro-lyase activity"/>
    <property type="evidence" value="ECO:0007669"/>
    <property type="project" value="InterPro"/>
</dbReference>
<dbReference type="Proteomes" id="UP000195521">
    <property type="component" value="Unassembled WGS sequence"/>
</dbReference>
<dbReference type="PANTHER" id="PTHR30389:SF0">
    <property type="entry name" value="FUMARATE HYDRATASE CLASS I, AEROBIC"/>
    <property type="match status" value="1"/>
</dbReference>
<sequence>MRNLRKISLWYFHPRGCLKKKNNQLEVIRQIFCFKKENINTVRNFLEVLEFEEGKEDDREYKRIDELSKYIEVIKINKNSIYESKYYGYDFENEEKFFDKNGELQILPEQVRKNEIEKEYIHVPPFVLTKLCEYAFKEILFFLNKKHLNQLKNILNDNQSSKNDKYVAMTLIKNAVISAEQNLPGCQDTGTAIILGKKDEEILTTFEHKYLNLGVYNAYKNNNFRYSQLSPIDMFNETNTKNNLPCQIEIYSSVRGKKYASSTSTRTSTSPPADLHLRGPKFELIFIAKGGGSANKTFLFQQTKSILNEDKLYEFLLQKIKEIGTSACPPYHLAIVIGGLSAEMNLKTVKLASCRYIDNLKKEGGIYGKAFRDIKSEKIILEKAQKLGIGAQFGGKYFLHDVRVIRLPRHSASCPIGIGVSCSADRQIKCVINREGVFIEALEHEPIKYLPEVTYKDLNQSAAGQVHSNLGHMESSQMGSSQMESSQMGSSQMGSSQMGSSQMGSSQMGSSQMGSSQMGSSQKGSSQMGSSQMESNQMESSQMESSQMESNQMESSQMESNQPGEGVQVDLNKPMKDILSFLSKYPVSTLLLLTGKLIVARDTAHKRIVDDFVQRNVAIPEYFKKYPIYYAGPAKTPDNYASGSFGPTTAGRMDAYAEILMKNEASLISLAKGNRSYVVKNACKKYNGFYLGSIGGPGAILAKQNIKKVQVIDFPELGMEAVHLIEVVDFPAFIVIDNKGNDFYNRWIPS</sequence>
<feature type="region of interest" description="Disordered" evidence="9">
    <location>
        <begin position="472"/>
        <end position="569"/>
    </location>
</feature>
<dbReference type="PANTHER" id="PTHR30389">
    <property type="entry name" value="FUMARATE HYDRATASE-RELATED"/>
    <property type="match status" value="1"/>
</dbReference>
<dbReference type="GO" id="GO:0006099">
    <property type="term" value="P:tricarboxylic acid cycle"/>
    <property type="evidence" value="ECO:0007669"/>
    <property type="project" value="UniProtKB-KW"/>
</dbReference>
<evidence type="ECO:0000256" key="2">
    <source>
        <dbReference type="ARBA" id="ARBA00008876"/>
    </source>
</evidence>
<evidence type="ECO:0000256" key="7">
    <source>
        <dbReference type="ARBA" id="ARBA00023014"/>
    </source>
</evidence>
<dbReference type="Pfam" id="PF05683">
    <property type="entry name" value="Fumerase_C"/>
    <property type="match status" value="1"/>
</dbReference>
<comment type="caution">
    <text evidence="12">The sequence shown here is derived from an EMBL/GenBank/DDBJ whole genome shotgun (WGS) entry which is preliminary data.</text>
</comment>
<evidence type="ECO:0000256" key="5">
    <source>
        <dbReference type="ARBA" id="ARBA00022723"/>
    </source>
</evidence>
<dbReference type="OrthoDB" id="411469at2759"/>
<feature type="domain" description="Fe-S hydro-lyase tartrate dehydratase beta-type catalytic" evidence="11">
    <location>
        <begin position="549"/>
        <end position="746"/>
    </location>
</feature>
<dbReference type="InterPro" id="IPR004647">
    <property type="entry name" value="Fe-S_hydro-lyase_TtdB-typ_cat"/>
</dbReference>
<dbReference type="GO" id="GO:0051539">
    <property type="term" value="F:4 iron, 4 sulfur cluster binding"/>
    <property type="evidence" value="ECO:0007669"/>
    <property type="project" value="UniProtKB-KW"/>
</dbReference>
<dbReference type="Gene3D" id="2.160.10.20">
    <property type="entry name" value="Insect antifreeze protein"/>
    <property type="match status" value="1"/>
</dbReference>
<dbReference type="EMBL" id="BDQF01000008">
    <property type="protein sequence ID" value="GAW80336.1"/>
    <property type="molecule type" value="Genomic_DNA"/>
</dbReference>